<protein>
    <submittedName>
        <fullName evidence="3">HNH endonuclease</fullName>
    </submittedName>
</protein>
<sequence>MHGQRKKVEDCSRQARPLGKRRLPTGEAGGNQGEQPVQSEHILPQTLPPRSLWQRDWKPKIRQVCLHDIGNLVLTRDNARYHHFDVERKKGLEARVLGQAVTPVEGDAIIEGGTRRDRARPWLAGGAAPIERHDDARTCGSSR</sequence>
<keyword evidence="3" id="KW-0255">Endonuclease</keyword>
<feature type="domain" description="GmrSD restriction endonucleases C-terminal" evidence="2">
    <location>
        <begin position="34"/>
        <end position="91"/>
    </location>
</feature>
<dbReference type="EMBL" id="SIJK02000108">
    <property type="protein sequence ID" value="MBP1468876.1"/>
    <property type="molecule type" value="Genomic_DNA"/>
</dbReference>
<comment type="caution">
    <text evidence="3">The sequence shown here is derived from an EMBL/GenBank/DDBJ whole genome shotgun (WGS) entry which is preliminary data.</text>
</comment>
<feature type="region of interest" description="Disordered" evidence="1">
    <location>
        <begin position="1"/>
        <end position="46"/>
    </location>
</feature>
<keyword evidence="3" id="KW-0378">Hydrolase</keyword>
<dbReference type="GO" id="GO:0004519">
    <property type="term" value="F:endonuclease activity"/>
    <property type="evidence" value="ECO:0007669"/>
    <property type="project" value="UniProtKB-KW"/>
</dbReference>
<proteinExistence type="predicted"/>
<evidence type="ECO:0000313" key="3">
    <source>
        <dbReference type="EMBL" id="MBP1468876.1"/>
    </source>
</evidence>
<keyword evidence="3" id="KW-0540">Nuclease</keyword>
<dbReference type="InterPro" id="IPR011089">
    <property type="entry name" value="GmrSD_C"/>
</dbReference>
<evidence type="ECO:0000313" key="4">
    <source>
        <dbReference type="Proteomes" id="UP001193081"/>
    </source>
</evidence>
<keyword evidence="4" id="KW-1185">Reference proteome</keyword>
<dbReference type="Proteomes" id="UP001193081">
    <property type="component" value="Unassembled WGS sequence"/>
</dbReference>
<gene>
    <name evidence="3" type="ORF">EYB53_024410</name>
</gene>
<evidence type="ECO:0000256" key="1">
    <source>
        <dbReference type="SAM" id="MobiDB-lite"/>
    </source>
</evidence>
<organism evidence="3 4">
    <name type="scientific">Candidatus Chloroploca mongolica</name>
    <dbReference type="NCBI Taxonomy" id="2528176"/>
    <lineage>
        <taxon>Bacteria</taxon>
        <taxon>Bacillati</taxon>
        <taxon>Chloroflexota</taxon>
        <taxon>Chloroflexia</taxon>
        <taxon>Chloroflexales</taxon>
        <taxon>Chloroflexineae</taxon>
        <taxon>Oscillochloridaceae</taxon>
        <taxon>Candidatus Chloroploca</taxon>
    </lineage>
</organism>
<feature type="compositionally biased region" description="Basic and acidic residues" evidence="1">
    <location>
        <begin position="1"/>
        <end position="13"/>
    </location>
</feature>
<dbReference type="Pfam" id="PF07510">
    <property type="entry name" value="GmrSD_C"/>
    <property type="match status" value="1"/>
</dbReference>
<name>A0ABS4DHE1_9CHLR</name>
<reference evidence="3 4" key="1">
    <citation type="submission" date="2021-03" db="EMBL/GenBank/DDBJ databases">
        <authorList>
            <person name="Grouzdev D.S."/>
        </authorList>
    </citation>
    <scope>NUCLEOTIDE SEQUENCE [LARGE SCALE GENOMIC DNA]</scope>
    <source>
        <strain evidence="3 4">M50-1</strain>
    </source>
</reference>
<accession>A0ABS4DHE1</accession>
<feature type="region of interest" description="Disordered" evidence="1">
    <location>
        <begin position="122"/>
        <end position="143"/>
    </location>
</feature>
<evidence type="ECO:0000259" key="2">
    <source>
        <dbReference type="Pfam" id="PF07510"/>
    </source>
</evidence>